<sequence>MTFNLIEVAVKHPAITSKKNTLVTMPRTVIVSRSYLDYYRLLNEKNLNEERNFRDIPRPFSISLQVCLVKVEE</sequence>
<name>A0A1E1LYG0_RHYSE</name>
<proteinExistence type="predicted"/>
<reference evidence="2" key="1">
    <citation type="submission" date="2016-03" db="EMBL/GenBank/DDBJ databases">
        <authorList>
            <person name="Guldener U."/>
        </authorList>
    </citation>
    <scope>NUCLEOTIDE SEQUENCE [LARGE SCALE GENOMIC DNA]</scope>
</reference>
<dbReference type="EMBL" id="FJVC01000058">
    <property type="protein sequence ID" value="CZT41881.1"/>
    <property type="molecule type" value="Genomic_DNA"/>
</dbReference>
<evidence type="ECO:0000313" key="1">
    <source>
        <dbReference type="EMBL" id="CZT41881.1"/>
    </source>
</evidence>
<organism evidence="1 2">
    <name type="scientific">Rhynchosporium secalis</name>
    <name type="common">Barley scald fungus</name>
    <dbReference type="NCBI Taxonomy" id="38038"/>
    <lineage>
        <taxon>Eukaryota</taxon>
        <taxon>Fungi</taxon>
        <taxon>Dikarya</taxon>
        <taxon>Ascomycota</taxon>
        <taxon>Pezizomycotina</taxon>
        <taxon>Leotiomycetes</taxon>
        <taxon>Helotiales</taxon>
        <taxon>Ploettnerulaceae</taxon>
        <taxon>Rhynchosporium</taxon>
    </lineage>
</organism>
<dbReference type="AlphaFoldDB" id="A0A1E1LYG0"/>
<protein>
    <submittedName>
        <fullName evidence="1">Uncharacterized protein</fullName>
    </submittedName>
</protein>
<gene>
    <name evidence="1" type="ORF">RSE6_01686</name>
</gene>
<dbReference type="Proteomes" id="UP000177625">
    <property type="component" value="Unassembled WGS sequence"/>
</dbReference>
<accession>A0A1E1LYG0</accession>
<evidence type="ECO:0000313" key="2">
    <source>
        <dbReference type="Proteomes" id="UP000177625"/>
    </source>
</evidence>
<keyword evidence="2" id="KW-1185">Reference proteome</keyword>